<evidence type="ECO:0000313" key="2">
    <source>
        <dbReference type="Proteomes" id="UP000027265"/>
    </source>
</evidence>
<name>A0A067Q767_9AGAM</name>
<evidence type="ECO:0008006" key="3">
    <source>
        <dbReference type="Google" id="ProtNLM"/>
    </source>
</evidence>
<protein>
    <recommendedName>
        <fullName evidence="3">F-box domain-containing protein</fullName>
    </recommendedName>
</protein>
<reference evidence="2" key="1">
    <citation type="journal article" date="2014" name="Proc. Natl. Acad. Sci. U.S.A.">
        <title>Extensive sampling of basidiomycete genomes demonstrates inadequacy of the white-rot/brown-rot paradigm for wood decay fungi.</title>
        <authorList>
            <person name="Riley R."/>
            <person name="Salamov A.A."/>
            <person name="Brown D.W."/>
            <person name="Nagy L.G."/>
            <person name="Floudas D."/>
            <person name="Held B.W."/>
            <person name="Levasseur A."/>
            <person name="Lombard V."/>
            <person name="Morin E."/>
            <person name="Otillar R."/>
            <person name="Lindquist E.A."/>
            <person name="Sun H."/>
            <person name="LaButti K.M."/>
            <person name="Schmutz J."/>
            <person name="Jabbour D."/>
            <person name="Luo H."/>
            <person name="Baker S.E."/>
            <person name="Pisabarro A.G."/>
            <person name="Walton J.D."/>
            <person name="Blanchette R.A."/>
            <person name="Henrissat B."/>
            <person name="Martin F."/>
            <person name="Cullen D."/>
            <person name="Hibbett D.S."/>
            <person name="Grigoriev I.V."/>
        </authorList>
    </citation>
    <scope>NUCLEOTIDE SEQUENCE [LARGE SCALE GENOMIC DNA]</scope>
    <source>
        <strain evidence="2">MUCL 33604</strain>
    </source>
</reference>
<dbReference type="InParanoid" id="A0A067Q767"/>
<evidence type="ECO:0000313" key="1">
    <source>
        <dbReference type="EMBL" id="KDQ62834.1"/>
    </source>
</evidence>
<dbReference type="AlphaFoldDB" id="A0A067Q767"/>
<dbReference type="OrthoDB" id="2945091at2759"/>
<dbReference type="Gene3D" id="3.80.10.10">
    <property type="entry name" value="Ribonuclease Inhibitor"/>
    <property type="match status" value="1"/>
</dbReference>
<sequence length="309" mass="34100">MHHLQEIDLSLPSLSATELALLAGLGSLARLSIRARKYQDITVQQLRSLCSEPFTALRHLTTEGLDLESCTALLLWISPSRLQELTSDLDPFAPVSTISFERFIDAVGQSCSHTSLSHLQVIAPALNYAEPPLFFRVQATSLRPLLAFGNLATVVIDPPIFIVMDDSILQEMALAWPDLETLSIGIERHSLQEYRVTLPGLIPLAQHCPRLKKLGVVLHATADINEVKLTDFISVSSVDSLQFAGSTITPDRAMEVAAYLSALFPKVDHCGLSAGEVNDCEMSDAWQEVCRACPVFAMVREQERRRQPK</sequence>
<dbReference type="Proteomes" id="UP000027265">
    <property type="component" value="Unassembled WGS sequence"/>
</dbReference>
<gene>
    <name evidence="1" type="ORF">JAAARDRAFT_203281</name>
</gene>
<dbReference type="HOGENOM" id="CLU_900363_0_0_1"/>
<proteinExistence type="predicted"/>
<dbReference type="InterPro" id="IPR032675">
    <property type="entry name" value="LRR_dom_sf"/>
</dbReference>
<dbReference type="EMBL" id="KL197711">
    <property type="protein sequence ID" value="KDQ62834.1"/>
    <property type="molecule type" value="Genomic_DNA"/>
</dbReference>
<accession>A0A067Q767</accession>
<dbReference type="STRING" id="933084.A0A067Q767"/>
<organism evidence="1 2">
    <name type="scientific">Jaapia argillacea MUCL 33604</name>
    <dbReference type="NCBI Taxonomy" id="933084"/>
    <lineage>
        <taxon>Eukaryota</taxon>
        <taxon>Fungi</taxon>
        <taxon>Dikarya</taxon>
        <taxon>Basidiomycota</taxon>
        <taxon>Agaricomycotina</taxon>
        <taxon>Agaricomycetes</taxon>
        <taxon>Agaricomycetidae</taxon>
        <taxon>Jaapiales</taxon>
        <taxon>Jaapiaceae</taxon>
        <taxon>Jaapia</taxon>
    </lineage>
</organism>
<keyword evidence="2" id="KW-1185">Reference proteome</keyword>